<evidence type="ECO:0000256" key="1">
    <source>
        <dbReference type="SAM" id="MobiDB-lite"/>
    </source>
</evidence>
<dbReference type="AlphaFoldDB" id="A0AAV7E9E6"/>
<dbReference type="EMBL" id="JAINDJ010000006">
    <property type="protein sequence ID" value="KAG9445339.1"/>
    <property type="molecule type" value="Genomic_DNA"/>
</dbReference>
<name>A0AAV7E9E6_ARIFI</name>
<evidence type="ECO:0000313" key="2">
    <source>
        <dbReference type="EMBL" id="KAG9445339.1"/>
    </source>
</evidence>
<accession>A0AAV7E9E6</accession>
<evidence type="ECO:0000313" key="3">
    <source>
        <dbReference type="Proteomes" id="UP000825729"/>
    </source>
</evidence>
<proteinExistence type="predicted"/>
<feature type="compositionally biased region" description="Basic and acidic residues" evidence="1">
    <location>
        <begin position="40"/>
        <end position="87"/>
    </location>
</feature>
<reference evidence="2 3" key="1">
    <citation type="submission" date="2021-07" db="EMBL/GenBank/DDBJ databases">
        <title>The Aristolochia fimbriata genome: insights into angiosperm evolution, floral development and chemical biosynthesis.</title>
        <authorList>
            <person name="Jiao Y."/>
        </authorList>
    </citation>
    <scope>NUCLEOTIDE SEQUENCE [LARGE SCALE GENOMIC DNA]</scope>
    <source>
        <strain evidence="2">IBCAS-2021</strain>
        <tissue evidence="2">Leaf</tissue>
    </source>
</reference>
<gene>
    <name evidence="2" type="ORF">H6P81_016679</name>
</gene>
<organism evidence="2 3">
    <name type="scientific">Aristolochia fimbriata</name>
    <name type="common">White veined hardy Dutchman's pipe vine</name>
    <dbReference type="NCBI Taxonomy" id="158543"/>
    <lineage>
        <taxon>Eukaryota</taxon>
        <taxon>Viridiplantae</taxon>
        <taxon>Streptophyta</taxon>
        <taxon>Embryophyta</taxon>
        <taxon>Tracheophyta</taxon>
        <taxon>Spermatophyta</taxon>
        <taxon>Magnoliopsida</taxon>
        <taxon>Magnoliidae</taxon>
        <taxon>Piperales</taxon>
        <taxon>Aristolochiaceae</taxon>
        <taxon>Aristolochia</taxon>
    </lineage>
</organism>
<comment type="caution">
    <text evidence="2">The sequence shown here is derived from an EMBL/GenBank/DDBJ whole genome shotgun (WGS) entry which is preliminary data.</text>
</comment>
<feature type="region of interest" description="Disordered" evidence="1">
    <location>
        <begin position="27"/>
        <end position="94"/>
    </location>
</feature>
<dbReference type="Proteomes" id="UP000825729">
    <property type="component" value="Unassembled WGS sequence"/>
</dbReference>
<keyword evidence="3" id="KW-1185">Reference proteome</keyword>
<sequence length="94" mass="10326">MATEKARKGRKRDLAFAAGRKVTSFLNPSYSRKKAAPGRRRGEGEAVKTRGGRQSDSREMDWGEDTSGRRGEGWVRGGGGEDRDSSPAKRQTLT</sequence>
<protein>
    <submittedName>
        <fullName evidence="2">Uncharacterized protein</fullName>
    </submittedName>
</protein>